<protein>
    <submittedName>
        <fullName evidence="2">Uncharacterized protein</fullName>
    </submittedName>
</protein>
<keyword evidence="1" id="KW-0732">Signal</keyword>
<dbReference type="EMBL" id="CP036278">
    <property type="protein sequence ID" value="QDU54645.1"/>
    <property type="molecule type" value="Genomic_DNA"/>
</dbReference>
<gene>
    <name evidence="2" type="ORF">Pan181_08280</name>
</gene>
<dbReference type="AlphaFoldDB" id="A0A518AIT0"/>
<evidence type="ECO:0000313" key="2">
    <source>
        <dbReference type="EMBL" id="QDU54645.1"/>
    </source>
</evidence>
<dbReference type="RefSeq" id="WP_145245592.1">
    <property type="nucleotide sequence ID" value="NZ_CP036278.1"/>
</dbReference>
<reference evidence="2 3" key="1">
    <citation type="submission" date="2019-02" db="EMBL/GenBank/DDBJ databases">
        <title>Deep-cultivation of Planctomycetes and their phenomic and genomic characterization uncovers novel biology.</title>
        <authorList>
            <person name="Wiegand S."/>
            <person name="Jogler M."/>
            <person name="Boedeker C."/>
            <person name="Pinto D."/>
            <person name="Vollmers J."/>
            <person name="Rivas-Marin E."/>
            <person name="Kohn T."/>
            <person name="Peeters S.H."/>
            <person name="Heuer A."/>
            <person name="Rast P."/>
            <person name="Oberbeckmann S."/>
            <person name="Bunk B."/>
            <person name="Jeske O."/>
            <person name="Meyerdierks A."/>
            <person name="Storesund J.E."/>
            <person name="Kallscheuer N."/>
            <person name="Luecker S."/>
            <person name="Lage O.M."/>
            <person name="Pohl T."/>
            <person name="Merkel B.J."/>
            <person name="Hornburger P."/>
            <person name="Mueller R.-W."/>
            <person name="Bruemmer F."/>
            <person name="Labrenz M."/>
            <person name="Spormann A.M."/>
            <person name="Op den Camp H."/>
            <person name="Overmann J."/>
            <person name="Amann R."/>
            <person name="Jetten M.S.M."/>
            <person name="Mascher T."/>
            <person name="Medema M.H."/>
            <person name="Devos D.P."/>
            <person name="Kaster A.-K."/>
            <person name="Ovreas L."/>
            <person name="Rohde M."/>
            <person name="Galperin M.Y."/>
            <person name="Jogler C."/>
        </authorList>
    </citation>
    <scope>NUCLEOTIDE SEQUENCE [LARGE SCALE GENOMIC DNA]</scope>
    <source>
        <strain evidence="2 3">Pan181</strain>
    </source>
</reference>
<accession>A0A518AIT0</accession>
<name>A0A518AIT0_9BACT</name>
<proteinExistence type="predicted"/>
<dbReference type="KEGG" id="amuc:Pan181_08280"/>
<dbReference type="OrthoDB" id="9926723at2"/>
<dbReference type="Proteomes" id="UP000315750">
    <property type="component" value="Chromosome"/>
</dbReference>
<feature type="chain" id="PRO_5021980886" evidence="1">
    <location>
        <begin position="24"/>
        <end position="345"/>
    </location>
</feature>
<feature type="signal peptide" evidence="1">
    <location>
        <begin position="1"/>
        <end position="23"/>
    </location>
</feature>
<evidence type="ECO:0000256" key="1">
    <source>
        <dbReference type="SAM" id="SignalP"/>
    </source>
</evidence>
<organism evidence="2 3">
    <name type="scientific">Aeoliella mucimassa</name>
    <dbReference type="NCBI Taxonomy" id="2527972"/>
    <lineage>
        <taxon>Bacteria</taxon>
        <taxon>Pseudomonadati</taxon>
        <taxon>Planctomycetota</taxon>
        <taxon>Planctomycetia</taxon>
        <taxon>Pirellulales</taxon>
        <taxon>Lacipirellulaceae</taxon>
        <taxon>Aeoliella</taxon>
    </lineage>
</organism>
<keyword evidence="3" id="KW-1185">Reference proteome</keyword>
<evidence type="ECO:0000313" key="3">
    <source>
        <dbReference type="Proteomes" id="UP000315750"/>
    </source>
</evidence>
<sequence length="345" mass="37956" precursor="true">MRAFSFVLMVALHVFGAASVASAEKHASEPAMAAEVKSALEWLSADTETFVVAKGPLVLFPTTENEESTSDYRDMPSFLFTASKEGKLQDILGQSLRGKPALFAIEGSRNFHPLPEPDSDFLQLGMIHFEGCQFLFFDNKLQAEVAEAFQHCLTEAKQQKQIAGKSVAIFHGKKKGDGRQRLLAHPQPNLLVCATDEAYLAEVLKRMAAKTPNARRALPMELPEWKWVDTVAEVWGLRHYARPQPPSDPTSPLGGTSSTDRLHDPAAIGLVLAYNAKSELVVHYLTKANDAAVIASEAWQFPGETSIKITPAVEGVMKIQFPRNCQNPAIVYLLMLSRIGHAIYL</sequence>